<feature type="domain" description="Glycosyl hydrolase family 13 catalytic" evidence="17">
    <location>
        <begin position="127"/>
        <end position="449"/>
    </location>
</feature>
<dbReference type="KEGG" id="ksc:CD178_02608"/>
<evidence type="ECO:0000256" key="11">
    <source>
        <dbReference type="ARBA" id="ARBA00033284"/>
    </source>
</evidence>
<evidence type="ECO:0000256" key="4">
    <source>
        <dbReference type="ARBA" id="ARBA00012268"/>
    </source>
</evidence>
<dbReference type="RefSeq" id="WP_118963298.1">
    <property type="nucleotide sequence ID" value="NZ_CP023036.1"/>
</dbReference>
<dbReference type="GO" id="GO:0005992">
    <property type="term" value="P:trehalose biosynthetic process"/>
    <property type="evidence" value="ECO:0007669"/>
    <property type="project" value="UniProtKB-UniRule"/>
</dbReference>
<evidence type="ECO:0000313" key="18">
    <source>
        <dbReference type="EMBL" id="AXY23355.1"/>
    </source>
</evidence>
<dbReference type="InterPro" id="IPR006047">
    <property type="entry name" value="GH13_cat_dom"/>
</dbReference>
<evidence type="ECO:0000256" key="2">
    <source>
        <dbReference type="ARBA" id="ARBA00005199"/>
    </source>
</evidence>
<dbReference type="Gene3D" id="3.20.20.80">
    <property type="entry name" value="Glycosidases"/>
    <property type="match status" value="1"/>
</dbReference>
<dbReference type="GO" id="GO:0005737">
    <property type="term" value="C:cytoplasm"/>
    <property type="evidence" value="ECO:0007669"/>
    <property type="project" value="UniProtKB-SubCell"/>
</dbReference>
<keyword evidence="6" id="KW-0963">Cytoplasm</keyword>
<feature type="site" description="Transition state stabilizer" evidence="16">
    <location>
        <position position="383"/>
    </location>
</feature>
<dbReference type="InterPro" id="IPR044901">
    <property type="entry name" value="Trehalose_TreZ_E-set_sf"/>
</dbReference>
<dbReference type="InterPro" id="IPR022567">
    <property type="entry name" value="DUF3459"/>
</dbReference>
<comment type="catalytic activity">
    <reaction evidence="12 14">
        <text>hydrolysis of (1-&gt;4)-alpha-D-glucosidic linkage in 4-alpha-D-[(1-&gt;4)-alpha-D-glucanosyl]n trehalose to yield trehalose and (1-&gt;4)-alpha-D-glucan.</text>
        <dbReference type="EC" id="3.2.1.141"/>
    </reaction>
</comment>
<feature type="active site" description="Nucleophile" evidence="15">
    <location>
        <position position="260"/>
    </location>
</feature>
<evidence type="ECO:0000256" key="3">
    <source>
        <dbReference type="ARBA" id="ARBA00008061"/>
    </source>
</evidence>
<evidence type="ECO:0000256" key="6">
    <source>
        <dbReference type="ARBA" id="ARBA00022490"/>
    </source>
</evidence>
<dbReference type="SMART" id="SM00642">
    <property type="entry name" value="Aamy"/>
    <property type="match status" value="1"/>
</dbReference>
<dbReference type="SUPFAM" id="SSF51445">
    <property type="entry name" value="(Trans)glycosidases"/>
    <property type="match status" value="1"/>
</dbReference>
<evidence type="ECO:0000256" key="9">
    <source>
        <dbReference type="ARBA" id="ARBA00023295"/>
    </source>
</evidence>
<dbReference type="OrthoDB" id="9800174at2"/>
<evidence type="ECO:0000256" key="12">
    <source>
        <dbReference type="ARBA" id="ARBA00034013"/>
    </source>
</evidence>
<comment type="subcellular location">
    <subcellularLocation>
        <location evidence="1 15">Cytoplasm</location>
    </subcellularLocation>
</comment>
<evidence type="ECO:0000256" key="15">
    <source>
        <dbReference type="PIRSR" id="PIRSR006337-1"/>
    </source>
</evidence>
<evidence type="ECO:0000256" key="1">
    <source>
        <dbReference type="ARBA" id="ARBA00004496"/>
    </source>
</evidence>
<dbReference type="Pfam" id="PF00128">
    <property type="entry name" value="Alpha-amylase"/>
    <property type="match status" value="1"/>
</dbReference>
<dbReference type="InterPro" id="IPR012768">
    <property type="entry name" value="Trehalose_TreZ"/>
</dbReference>
<dbReference type="EMBL" id="CP023036">
    <property type="protein sequence ID" value="AXY23355.1"/>
    <property type="molecule type" value="Genomic_DNA"/>
</dbReference>
<evidence type="ECO:0000256" key="5">
    <source>
        <dbReference type="ARBA" id="ARBA00015938"/>
    </source>
</evidence>
<keyword evidence="19" id="KW-1185">Reference proteome</keyword>
<feature type="active site" description="Proton donor" evidence="15">
    <location>
        <position position="293"/>
    </location>
</feature>
<dbReference type="Gene3D" id="1.10.10.760">
    <property type="entry name" value="E-set domains of sugar-utilizing enzymes"/>
    <property type="match status" value="1"/>
</dbReference>
<dbReference type="PANTHER" id="PTHR43651:SF11">
    <property type="entry name" value="MALTO-OLIGOSYLTREHALOSE TREHALOHYDROLASE"/>
    <property type="match status" value="1"/>
</dbReference>
<evidence type="ECO:0000256" key="13">
    <source>
        <dbReference type="NCBIfam" id="TIGR02402"/>
    </source>
</evidence>
<dbReference type="CDD" id="cd02853">
    <property type="entry name" value="E_set_MTHase_like_N"/>
    <property type="match status" value="1"/>
</dbReference>
<evidence type="ECO:0000256" key="14">
    <source>
        <dbReference type="PIRNR" id="PIRNR006337"/>
    </source>
</evidence>
<organism evidence="18 19">
    <name type="scientific">Komagataeibacter saccharivorans</name>
    <dbReference type="NCBI Taxonomy" id="265959"/>
    <lineage>
        <taxon>Bacteria</taxon>
        <taxon>Pseudomonadati</taxon>
        <taxon>Pseudomonadota</taxon>
        <taxon>Alphaproteobacteria</taxon>
        <taxon>Acetobacterales</taxon>
        <taxon>Acetobacteraceae</taxon>
        <taxon>Komagataeibacter</taxon>
    </lineage>
</organism>
<dbReference type="NCBIfam" id="TIGR02402">
    <property type="entry name" value="trehalose_TreZ"/>
    <property type="match status" value="1"/>
</dbReference>
<dbReference type="GO" id="GO:0033942">
    <property type="term" value="F:4-alpha-D-(1-&gt;4)-alpha-D-glucanotrehalose trehalohydrolase activity"/>
    <property type="evidence" value="ECO:0007669"/>
    <property type="project" value="UniProtKB-EC"/>
</dbReference>
<dbReference type="CDD" id="cd11325">
    <property type="entry name" value="AmyAc_GTHase"/>
    <property type="match status" value="1"/>
</dbReference>
<dbReference type="InterPro" id="IPR017853">
    <property type="entry name" value="GH"/>
</dbReference>
<comment type="similarity">
    <text evidence="3 14">Belongs to the glycosyl hydrolase 13 family.</text>
</comment>
<evidence type="ECO:0000256" key="16">
    <source>
        <dbReference type="PIRSR" id="PIRSR006337-3"/>
    </source>
</evidence>
<dbReference type="InterPro" id="IPR014756">
    <property type="entry name" value="Ig_E-set"/>
</dbReference>
<dbReference type="Gene3D" id="2.60.40.10">
    <property type="entry name" value="Immunoglobulins"/>
    <property type="match status" value="1"/>
</dbReference>
<protein>
    <recommendedName>
        <fullName evidence="5 13">Malto-oligosyltrehalose trehalohydrolase</fullName>
        <shortName evidence="14">MTHase</shortName>
        <ecNumber evidence="4 13">3.2.1.141</ecNumber>
    </recommendedName>
    <alternativeName>
        <fullName evidence="11 14">4-alpha-D-((1-&gt;4)-alpha-D-glucano)trehalose trehalohydrolase</fullName>
    </alternativeName>
    <alternativeName>
        <fullName evidence="10 14">Maltooligosyl trehalose trehalohydrolase</fullName>
    </alternativeName>
</protein>
<keyword evidence="7 14" id="KW-0378">Hydrolase</keyword>
<evidence type="ECO:0000313" key="19">
    <source>
        <dbReference type="Proteomes" id="UP000264120"/>
    </source>
</evidence>
<gene>
    <name evidence="18" type="primary">treZ</name>
    <name evidence="18" type="ORF">CD178_02608</name>
</gene>
<reference evidence="18 19" key="1">
    <citation type="submission" date="2017-08" db="EMBL/GenBank/DDBJ databases">
        <title>Complete genome sequence of Gluconacetobacter saccharivorans CV1 isolated from Fermented Vinegar.</title>
        <authorList>
            <person name="Kim S.-Y."/>
        </authorList>
    </citation>
    <scope>NUCLEOTIDE SEQUENCE [LARGE SCALE GENOMIC DNA]</scope>
    <source>
        <strain evidence="18 19">CV1</strain>
    </source>
</reference>
<name>A0A347WER2_9PROT</name>
<comment type="pathway">
    <text evidence="2 14">Glycan biosynthesis; trehalose biosynthesis.</text>
</comment>
<proteinExistence type="inferred from homology"/>
<keyword evidence="8" id="KW-0119">Carbohydrate metabolism</keyword>
<dbReference type="PANTHER" id="PTHR43651">
    <property type="entry name" value="1,4-ALPHA-GLUCAN-BRANCHING ENZYME"/>
    <property type="match status" value="1"/>
</dbReference>
<dbReference type="EC" id="3.2.1.141" evidence="4 13"/>
<keyword evidence="9 14" id="KW-0326">Glycosidase</keyword>
<evidence type="ECO:0000259" key="17">
    <source>
        <dbReference type="SMART" id="SM00642"/>
    </source>
</evidence>
<evidence type="ECO:0000256" key="10">
    <source>
        <dbReference type="ARBA" id="ARBA00032057"/>
    </source>
</evidence>
<dbReference type="InterPro" id="IPR013783">
    <property type="entry name" value="Ig-like_fold"/>
</dbReference>
<dbReference type="PIRSF" id="PIRSF006337">
    <property type="entry name" value="Trehalose_TreZ"/>
    <property type="match status" value="1"/>
</dbReference>
<evidence type="ECO:0000256" key="8">
    <source>
        <dbReference type="ARBA" id="ARBA00023277"/>
    </source>
</evidence>
<dbReference type="Pfam" id="PF11941">
    <property type="entry name" value="DUF3459"/>
    <property type="match status" value="1"/>
</dbReference>
<dbReference type="Proteomes" id="UP000264120">
    <property type="component" value="Chromosome"/>
</dbReference>
<dbReference type="AlphaFoldDB" id="A0A347WER2"/>
<evidence type="ECO:0000256" key="7">
    <source>
        <dbReference type="ARBA" id="ARBA00022801"/>
    </source>
</evidence>
<dbReference type="SUPFAM" id="SSF81296">
    <property type="entry name" value="E set domains"/>
    <property type="match status" value="1"/>
</dbReference>
<accession>A0A347WER2</accession>
<sequence length="594" mass="65394">MNTHFHYERRAGATLLDAGHTRFRLWAPSSAGVVLEAEGHPPLPMVRKGGEGWFECVLACGAGTRYRYRVTPDLAVPDPVSCYQPDDVHGPSAVVDPASYDWRHGAWRGRPWHETVIYEVHVGVMGGYAGVARDLPRIRALGVTAIELMPLSEIPGGRNWGYDGVLPYAPESAHGSPDALKALIDQAHGLGLMVFLDVVYNHFGPDGNYLPVYAAPFFRNDLHTPWGAAIDFRITAVQDYFLDNALYWLMEFRFDGLRLDAVQAITEQSWLEQLPARIRARTERGRHVHLILENENNDAGLLRAGYRAQWNDDAHNALHVLLTHEHEGYYGNFVSNPAGALARVLGEGFAFQGDISPVTHKPRGSPSIDLPPERFIIFLQNHDQIGNRALGERLVTLAPPQALRAAYGLLLLCPQIPLLFMGEDWGSRQPFLFFTSHAPELGRIVREGRRKEFAGFSHFASEEAQHTIPDPNAPETFAASCPPAAERDMPEHRAWNVLIHELLTIRHDEIVPRLSGARAIGADAVGAGAVCARWRMGDGAVLTIALNLADSPVILPHAPQGRCLHAQLPPGADLSSTTLPPHAVLACLTEAQND</sequence>
<dbReference type="UniPathway" id="UPA00299"/>